<name>A0A9D4A7I7_9ROSI</name>
<comment type="caution">
    <text evidence="1">The sequence shown here is derived from an EMBL/GenBank/DDBJ whole genome shotgun (WGS) entry which is preliminary data.</text>
</comment>
<evidence type="ECO:0000313" key="2">
    <source>
        <dbReference type="Proteomes" id="UP000828251"/>
    </source>
</evidence>
<evidence type="ECO:0000313" key="1">
    <source>
        <dbReference type="EMBL" id="KAH1091585.1"/>
    </source>
</evidence>
<gene>
    <name evidence="1" type="ORF">J1N35_018842</name>
</gene>
<keyword evidence="2" id="KW-1185">Reference proteome</keyword>
<dbReference type="AlphaFoldDB" id="A0A9D4A7I7"/>
<organism evidence="1 2">
    <name type="scientific">Gossypium stocksii</name>
    <dbReference type="NCBI Taxonomy" id="47602"/>
    <lineage>
        <taxon>Eukaryota</taxon>
        <taxon>Viridiplantae</taxon>
        <taxon>Streptophyta</taxon>
        <taxon>Embryophyta</taxon>
        <taxon>Tracheophyta</taxon>
        <taxon>Spermatophyta</taxon>
        <taxon>Magnoliopsida</taxon>
        <taxon>eudicotyledons</taxon>
        <taxon>Gunneridae</taxon>
        <taxon>Pentapetalae</taxon>
        <taxon>rosids</taxon>
        <taxon>malvids</taxon>
        <taxon>Malvales</taxon>
        <taxon>Malvaceae</taxon>
        <taxon>Malvoideae</taxon>
        <taxon>Gossypium</taxon>
    </lineage>
</organism>
<dbReference type="OrthoDB" id="1435097at2759"/>
<accession>A0A9D4A7I7</accession>
<dbReference type="EMBL" id="JAIQCV010000006">
    <property type="protein sequence ID" value="KAH1091585.1"/>
    <property type="molecule type" value="Genomic_DNA"/>
</dbReference>
<sequence>MRDERCKWEIMASFQKKMGLSMIKKYTSPHTCVAAGVSQNHPRLDFDMISEIVLPMLKASPKVSVPVLIVNICS</sequence>
<protein>
    <submittedName>
        <fullName evidence="1">Uncharacterized protein</fullName>
    </submittedName>
</protein>
<dbReference type="Proteomes" id="UP000828251">
    <property type="component" value="Unassembled WGS sequence"/>
</dbReference>
<reference evidence="1 2" key="1">
    <citation type="journal article" date="2021" name="Plant Biotechnol. J.">
        <title>Multi-omics assisted identification of the key and species-specific regulatory components of drought-tolerant mechanisms in Gossypium stocksii.</title>
        <authorList>
            <person name="Yu D."/>
            <person name="Ke L."/>
            <person name="Zhang D."/>
            <person name="Wu Y."/>
            <person name="Sun Y."/>
            <person name="Mei J."/>
            <person name="Sun J."/>
            <person name="Sun Y."/>
        </authorList>
    </citation>
    <scope>NUCLEOTIDE SEQUENCE [LARGE SCALE GENOMIC DNA]</scope>
    <source>
        <strain evidence="2">cv. E1</strain>
        <tissue evidence="1">Leaf</tissue>
    </source>
</reference>
<proteinExistence type="predicted"/>